<dbReference type="AlphaFoldDB" id="G7E1P9"/>
<evidence type="ECO:0000259" key="2">
    <source>
        <dbReference type="PROSITE" id="PS51184"/>
    </source>
</evidence>
<dbReference type="InterPro" id="IPR050910">
    <property type="entry name" value="JMJD6_ArgDemeth/LysHydrox"/>
</dbReference>
<keyword evidence="4" id="KW-1185">Reference proteome</keyword>
<dbReference type="OrthoDB" id="424465at2759"/>
<evidence type="ECO:0000256" key="1">
    <source>
        <dbReference type="SAM" id="MobiDB-lite"/>
    </source>
</evidence>
<dbReference type="InterPro" id="IPR003347">
    <property type="entry name" value="JmjC_dom"/>
</dbReference>
<accession>G7E1P9</accession>
<evidence type="ECO:0000313" key="4">
    <source>
        <dbReference type="Proteomes" id="UP000009131"/>
    </source>
</evidence>
<proteinExistence type="predicted"/>
<dbReference type="Gene3D" id="2.60.120.650">
    <property type="entry name" value="Cupin"/>
    <property type="match status" value="1"/>
</dbReference>
<dbReference type="HOGENOM" id="CLU_016785_1_2_1"/>
<dbReference type="GO" id="GO:0000987">
    <property type="term" value="F:cis-regulatory region sequence-specific DNA binding"/>
    <property type="evidence" value="ECO:0007669"/>
    <property type="project" value="TreeGrafter"/>
</dbReference>
<gene>
    <name evidence="3" type="primary">Mo03430</name>
    <name evidence="3" type="ORF">E5Q_03430</name>
</gene>
<feature type="domain" description="JmjC" evidence="2">
    <location>
        <begin position="237"/>
        <end position="407"/>
    </location>
</feature>
<dbReference type="InParanoid" id="G7E1P9"/>
<reference evidence="3 4" key="2">
    <citation type="journal article" date="2012" name="Open Biol.">
        <title>Characteristics of nucleosomes and linker DNA regions on the genome of the basidiomycete Mixia osmundae revealed by mono- and dinucleosome mapping.</title>
        <authorList>
            <person name="Nishida H."/>
            <person name="Kondo S."/>
            <person name="Matsumoto T."/>
            <person name="Suzuki Y."/>
            <person name="Yoshikawa H."/>
            <person name="Taylor T.D."/>
            <person name="Sugiyama J."/>
        </authorList>
    </citation>
    <scope>NUCLEOTIDE SEQUENCE [LARGE SCALE GENOMIC DNA]</scope>
    <source>
        <strain evidence="4">CBS 9802 / IAM 14324 / JCM 22182 / KY 12970</strain>
    </source>
</reference>
<dbReference type="Proteomes" id="UP000009131">
    <property type="component" value="Unassembled WGS sequence"/>
</dbReference>
<dbReference type="eggNOG" id="KOG2130">
    <property type="taxonomic scope" value="Eukaryota"/>
</dbReference>
<organism evidence="3 4">
    <name type="scientific">Mixia osmundae (strain CBS 9802 / IAM 14324 / JCM 22182 / KY 12970)</name>
    <dbReference type="NCBI Taxonomy" id="764103"/>
    <lineage>
        <taxon>Eukaryota</taxon>
        <taxon>Fungi</taxon>
        <taxon>Dikarya</taxon>
        <taxon>Basidiomycota</taxon>
        <taxon>Pucciniomycotina</taxon>
        <taxon>Mixiomycetes</taxon>
        <taxon>Mixiales</taxon>
        <taxon>Mixiaceae</taxon>
        <taxon>Mixia</taxon>
    </lineage>
</organism>
<protein>
    <recommendedName>
        <fullName evidence="2">JmjC domain-containing protein</fullName>
    </recommendedName>
</protein>
<dbReference type="SUPFAM" id="SSF81383">
    <property type="entry name" value="F-box domain"/>
    <property type="match status" value="1"/>
</dbReference>
<dbReference type="EMBL" id="BABT02000106">
    <property type="protein sequence ID" value="GAA96759.1"/>
    <property type="molecule type" value="Genomic_DNA"/>
</dbReference>
<dbReference type="PANTHER" id="PTHR12480">
    <property type="entry name" value="ARGININE DEMETHYLASE AND LYSYL-HYDROXYLASE JMJD"/>
    <property type="match status" value="1"/>
</dbReference>
<dbReference type="SUPFAM" id="SSF51197">
    <property type="entry name" value="Clavaminate synthase-like"/>
    <property type="match status" value="1"/>
</dbReference>
<evidence type="ECO:0000313" key="3">
    <source>
        <dbReference type="EMBL" id="GAA96759.1"/>
    </source>
</evidence>
<feature type="region of interest" description="Disordered" evidence="1">
    <location>
        <begin position="492"/>
        <end position="513"/>
    </location>
</feature>
<dbReference type="InterPro" id="IPR036047">
    <property type="entry name" value="F-box-like_dom_sf"/>
</dbReference>
<dbReference type="PANTHER" id="PTHR12480:SF21">
    <property type="entry name" value="JMJC DOMAIN-CONTAINING PROTEIN 8"/>
    <property type="match status" value="1"/>
</dbReference>
<dbReference type="GO" id="GO:0005634">
    <property type="term" value="C:nucleus"/>
    <property type="evidence" value="ECO:0007669"/>
    <property type="project" value="TreeGrafter"/>
</dbReference>
<dbReference type="STRING" id="764103.G7E1P9"/>
<dbReference type="Pfam" id="PF02373">
    <property type="entry name" value="JmjC"/>
    <property type="match status" value="1"/>
</dbReference>
<dbReference type="PROSITE" id="PS51184">
    <property type="entry name" value="JMJC"/>
    <property type="match status" value="1"/>
</dbReference>
<sequence length="513" mass="57526">MPSQKRQKRGEPVRRGVRPSGNALLASTGNSARTEGLGSLSLLSDELISQIFGELDPDSWRLTQACSRAFFAWSSIEALWKVAYITRTNGLLRSWQGSWRSTYLWQYYGVPADCIAAPDLSCIYSDVLYTPVLAAAYDANSLVRSNSLQDLVPRRDVASVTKEGLGQEPFILTGAMDTWSAYKGSRSWNSLTTLAQRFPDCQLRAEAVLANLATYLTYHDHCPADESPLYLFESHFVEKMLCQDEYSVPLPFDDDLFYVLGDERPDYRWLIAGPRRSGSTWHVDPNATSAWNAVIAGAKAWILLPPHVLPPGVHVSADRSEVECPLSLAEWWINYYQQTLAEYGEHAKEPKHRGLLRQGICRPGEIFFVPSGWWHIVVNLEDSIAITQNFVSAECLPQVMHFLRHKPEQISGFKLDKTADPLNARDCDEIPADVYERFCQALAAAEPALYKDGLAGLRELERKSKSTTEPKSMLFGDKVSRSVKCKCISSRHNKPQSVETKADACARGVSRRQ</sequence>
<comment type="caution">
    <text evidence="3">The sequence shown here is derived from an EMBL/GenBank/DDBJ whole genome shotgun (WGS) entry which is preliminary data.</text>
</comment>
<dbReference type="SMART" id="SM00558">
    <property type="entry name" value="JmjC"/>
    <property type="match status" value="1"/>
</dbReference>
<feature type="region of interest" description="Disordered" evidence="1">
    <location>
        <begin position="1"/>
        <end position="30"/>
    </location>
</feature>
<name>G7E1P9_MIXOS</name>
<reference evidence="3 4" key="1">
    <citation type="journal article" date="2011" name="J. Gen. Appl. Microbiol.">
        <title>Draft genome sequencing of the enigmatic basidiomycete Mixia osmundae.</title>
        <authorList>
            <person name="Nishida H."/>
            <person name="Nagatsuka Y."/>
            <person name="Sugiyama J."/>
        </authorList>
    </citation>
    <scope>NUCLEOTIDE SEQUENCE [LARGE SCALE GENOMIC DNA]</scope>
    <source>
        <strain evidence="4">CBS 9802 / IAM 14324 / JCM 22182 / KY 12970</strain>
    </source>
</reference>